<dbReference type="GO" id="GO:0006355">
    <property type="term" value="P:regulation of DNA-templated transcription"/>
    <property type="evidence" value="ECO:0007669"/>
    <property type="project" value="InterPro"/>
</dbReference>
<dbReference type="GO" id="GO:0005524">
    <property type="term" value="F:ATP binding"/>
    <property type="evidence" value="ECO:0007669"/>
    <property type="project" value="UniProtKB-KW"/>
</dbReference>
<feature type="domain" description="HTH luxR-type" evidence="3">
    <location>
        <begin position="861"/>
        <end position="923"/>
    </location>
</feature>
<dbReference type="GO" id="GO:0004016">
    <property type="term" value="F:adenylate cyclase activity"/>
    <property type="evidence" value="ECO:0007669"/>
    <property type="project" value="TreeGrafter"/>
</dbReference>
<dbReference type="AlphaFoldDB" id="A0A1W2M463"/>
<dbReference type="Gene3D" id="1.10.10.10">
    <property type="entry name" value="Winged helix-like DNA-binding domain superfamily/Winged helix DNA-binding domain"/>
    <property type="match status" value="1"/>
</dbReference>
<comment type="caution">
    <text evidence="4">The sequence shown here is derived from an EMBL/GenBank/DDBJ whole genome shotgun (WGS) entry which is preliminary data.</text>
</comment>
<protein>
    <recommendedName>
        <fullName evidence="3">HTH luxR-type domain-containing protein</fullName>
    </recommendedName>
</protein>
<evidence type="ECO:0000256" key="2">
    <source>
        <dbReference type="ARBA" id="ARBA00022840"/>
    </source>
</evidence>
<gene>
    <name evidence="4" type="ORF">AVR91_0200285</name>
</gene>
<dbReference type="GO" id="GO:0005737">
    <property type="term" value="C:cytoplasm"/>
    <property type="evidence" value="ECO:0007669"/>
    <property type="project" value="TreeGrafter"/>
</dbReference>
<dbReference type="InterPro" id="IPR027417">
    <property type="entry name" value="P-loop_NTPase"/>
</dbReference>
<dbReference type="GO" id="GO:0003677">
    <property type="term" value="F:DNA binding"/>
    <property type="evidence" value="ECO:0007669"/>
    <property type="project" value="InterPro"/>
</dbReference>
<dbReference type="Pfam" id="PF00196">
    <property type="entry name" value="GerE"/>
    <property type="match status" value="1"/>
</dbReference>
<dbReference type="PANTHER" id="PTHR16305">
    <property type="entry name" value="TESTICULAR SOLUBLE ADENYLYL CYCLASE"/>
    <property type="match status" value="1"/>
</dbReference>
<dbReference type="InterPro" id="IPR041664">
    <property type="entry name" value="AAA_16"/>
</dbReference>
<dbReference type="Gene3D" id="1.25.40.10">
    <property type="entry name" value="Tetratricopeptide repeat domain"/>
    <property type="match status" value="1"/>
</dbReference>
<evidence type="ECO:0000313" key="4">
    <source>
        <dbReference type="EMBL" id="ONF74996.1"/>
    </source>
</evidence>
<keyword evidence="2" id="KW-0067">ATP-binding</keyword>
<dbReference type="InterPro" id="IPR000792">
    <property type="entry name" value="Tscrpt_reg_LuxR_C"/>
</dbReference>
<dbReference type="InterPro" id="IPR011990">
    <property type="entry name" value="TPR-like_helical_dom_sf"/>
</dbReference>
<dbReference type="PRINTS" id="PR00038">
    <property type="entry name" value="HTHLUXR"/>
</dbReference>
<dbReference type="SUPFAM" id="SSF52540">
    <property type="entry name" value="P-loop containing nucleoside triphosphate hydrolases"/>
    <property type="match status" value="1"/>
</dbReference>
<proteinExistence type="predicted"/>
<reference evidence="4 5" key="1">
    <citation type="submission" date="2016-12" db="EMBL/GenBank/DDBJ databases">
        <title>Amycolatopsis keratiniphila subsp. keratiniphila genome sequencing and assembly.</title>
        <authorList>
            <person name="Mayilraj S."/>
            <person name="Kaur N."/>
        </authorList>
    </citation>
    <scope>NUCLEOTIDE SEQUENCE [LARGE SCALE GENOMIC DNA]</scope>
    <source>
        <strain evidence="4 5">DSM 44409</strain>
    </source>
</reference>
<dbReference type="InterPro" id="IPR016032">
    <property type="entry name" value="Sig_transdc_resp-reg_C-effctor"/>
</dbReference>
<dbReference type="PROSITE" id="PS00622">
    <property type="entry name" value="HTH_LUXR_1"/>
    <property type="match status" value="1"/>
</dbReference>
<dbReference type="EMBL" id="LQMT02000002">
    <property type="protein sequence ID" value="ONF74996.1"/>
    <property type="molecule type" value="Genomic_DNA"/>
</dbReference>
<accession>A0A1W2M463</accession>
<sequence>MTSVTRRKVEDQIVALLKHTSAVALVEGELGVGKSHLLDRIRASTASMTRTMVPGHCTPGCGPLQPVLEAVLAAPDLVPQQGNPVLGALVSSLPELADRLPPSLPSLSDPRADLARRLRALHVLFSSPEPAVLLLDDVHWADDGTRALLQYFARRPPVNLAMVLTYRPYEHPMYLMHRGTSGFPVKHILLEPLDDGDTVVLAERLCEGAPLPQDTRALLPLTEGIPLAITALVRDAFALSAQRHPTLPAALRDAYLEPLQQQNRDLRGLVRAAAVCVDGATEAELKGLSGLSEAAISTALPIALATGILREIRPNRFGCHRELARQAIHDATPVVLRRRLHRTAATLWPDDPIRTAHHLFQAGDLDRWRIHSEHSAETAIGAGDWSTAVQLLREVLWRAELATDERVHLAMTLSRAAFDGLDNEHIIATVRDILSAVPLPEAVRGELRNNLGILLLSQAGDHVGGYHELEHAAGELEQSNPALALKVMSSLAIPYTGRRHISTHLAWLDRVEAGLTDPAIRPDPLTAETIHVNKLTTLMSIGSPKAWHAASLLTEDTDDPGLARQRLRGCLNLTDSASWLGHYTAARRYLSRGRLWSRQLGAAYLTEQLHVAAVLLDWLSGDWTNLRDTAETLITRYAALPLVASECRLVAGALAFELGDTAAAIAHLTDISAAHPDTTAAPPISATAAALLARHHYHRGAKTTAMRHLDAALGVIADTGMSVWASDILPVAAELLPHAARTRELQQLLDTTTADLNNTDAPSAKAGLALARAMTHDFTQSPPTTVLDAYDHALACYTELPRPQWIATIHVLRDRYAHTVLHHDTNDLAIAADIFGTLGATTSQRRCQNLLKSRTPRKRGRPGYGPQLSPREAEVAALACDGHTNAHIAHRLGLSIRTVEQHIAHALRKTGATSRHDLAAHTG</sequence>
<dbReference type="Pfam" id="PF13191">
    <property type="entry name" value="AAA_16"/>
    <property type="match status" value="1"/>
</dbReference>
<evidence type="ECO:0000259" key="3">
    <source>
        <dbReference type="PROSITE" id="PS50043"/>
    </source>
</evidence>
<dbReference type="Proteomes" id="UP000076660">
    <property type="component" value="Unassembled WGS sequence"/>
</dbReference>
<dbReference type="InterPro" id="IPR036388">
    <property type="entry name" value="WH-like_DNA-bd_sf"/>
</dbReference>
<evidence type="ECO:0000313" key="5">
    <source>
        <dbReference type="Proteomes" id="UP000076660"/>
    </source>
</evidence>
<dbReference type="SMART" id="SM00421">
    <property type="entry name" value="HTH_LUXR"/>
    <property type="match status" value="1"/>
</dbReference>
<dbReference type="PROSITE" id="PS50043">
    <property type="entry name" value="HTH_LUXR_2"/>
    <property type="match status" value="1"/>
</dbReference>
<organism evidence="4 5">
    <name type="scientific">Amycolatopsis keratiniphila subsp. keratiniphila</name>
    <dbReference type="NCBI Taxonomy" id="227715"/>
    <lineage>
        <taxon>Bacteria</taxon>
        <taxon>Bacillati</taxon>
        <taxon>Actinomycetota</taxon>
        <taxon>Actinomycetes</taxon>
        <taxon>Pseudonocardiales</taxon>
        <taxon>Pseudonocardiaceae</taxon>
        <taxon>Amycolatopsis</taxon>
        <taxon>Amycolatopsis japonica group</taxon>
    </lineage>
</organism>
<name>A0A1W2M463_9PSEU</name>
<evidence type="ECO:0000256" key="1">
    <source>
        <dbReference type="ARBA" id="ARBA00022741"/>
    </source>
</evidence>
<dbReference type="PANTHER" id="PTHR16305:SF35">
    <property type="entry name" value="TRANSCRIPTIONAL ACTIVATOR DOMAIN"/>
    <property type="match status" value="1"/>
</dbReference>
<dbReference type="CDD" id="cd06170">
    <property type="entry name" value="LuxR_C_like"/>
    <property type="match status" value="1"/>
</dbReference>
<keyword evidence="1" id="KW-0547">Nucleotide-binding</keyword>
<dbReference type="SUPFAM" id="SSF46894">
    <property type="entry name" value="C-terminal effector domain of the bipartite response regulators"/>
    <property type="match status" value="1"/>
</dbReference>